<protein>
    <recommendedName>
        <fullName evidence="4">Peptidase M50</fullName>
    </recommendedName>
</protein>
<feature type="transmembrane region" description="Helical" evidence="1">
    <location>
        <begin position="133"/>
        <end position="158"/>
    </location>
</feature>
<gene>
    <name evidence="2" type="ordered locus">KKY_2070</name>
</gene>
<proteinExistence type="predicted"/>
<evidence type="ECO:0000256" key="1">
    <source>
        <dbReference type="SAM" id="Phobius"/>
    </source>
</evidence>
<dbReference type="eggNOG" id="COG1994">
    <property type="taxonomic scope" value="Bacteria"/>
</dbReference>
<dbReference type="InterPro" id="IPR052348">
    <property type="entry name" value="Metallopeptidase_M50B"/>
</dbReference>
<dbReference type="Proteomes" id="UP000008850">
    <property type="component" value="Chromosome"/>
</dbReference>
<dbReference type="RefSeq" id="WP_014131229.1">
    <property type="nucleotide sequence ID" value="NC_016078.1"/>
</dbReference>
<dbReference type="PANTHER" id="PTHR35864:SF1">
    <property type="entry name" value="ZINC METALLOPROTEASE YWHC-RELATED"/>
    <property type="match status" value="1"/>
</dbReference>
<feature type="transmembrane region" description="Helical" evidence="1">
    <location>
        <begin position="9"/>
        <end position="30"/>
    </location>
</feature>
<dbReference type="HOGENOM" id="CLU_086979_1_0_5"/>
<dbReference type="EMBL" id="CP003075">
    <property type="protein sequence ID" value="AEQ52080.1"/>
    <property type="molecule type" value="Genomic_DNA"/>
</dbReference>
<dbReference type="KEGG" id="phl:KKY_2070"/>
<accession>G4RGP1</accession>
<dbReference type="STRING" id="1082931.KKY_2070"/>
<feature type="transmembrane region" description="Helical" evidence="1">
    <location>
        <begin position="170"/>
        <end position="187"/>
    </location>
</feature>
<feature type="transmembrane region" description="Helical" evidence="1">
    <location>
        <begin position="88"/>
        <end position="113"/>
    </location>
</feature>
<evidence type="ECO:0000313" key="2">
    <source>
        <dbReference type="EMBL" id="AEQ52080.1"/>
    </source>
</evidence>
<evidence type="ECO:0008006" key="4">
    <source>
        <dbReference type="Google" id="ProtNLM"/>
    </source>
</evidence>
<sequence>MFDLSFLQLLTRAIATIVVLTLMGFSVAGFARLLGDRGPAYDGKLTLNPFVHVDIFGLLSGMVARTGWIRPVAVDPAGGRLGRATPVVVALLTMAAIFLFGRLVLLALPWVATSWPTSSAAFTDATIRMMADVAGWTLALNIIPIPPFLGGYLLLALAPGAYQWLVRRHLYVSIVLTVLAVLTYRSLPATFFGDLARLLGAR</sequence>
<organism evidence="2 3">
    <name type="scientific">Pelagibacterium halotolerans (strain DSM 22347 / JCM 15775 / CGMCC 1.7692 / B2)</name>
    <dbReference type="NCBI Taxonomy" id="1082931"/>
    <lineage>
        <taxon>Bacteria</taxon>
        <taxon>Pseudomonadati</taxon>
        <taxon>Pseudomonadota</taxon>
        <taxon>Alphaproteobacteria</taxon>
        <taxon>Hyphomicrobiales</taxon>
        <taxon>Devosiaceae</taxon>
        <taxon>Pelagibacterium</taxon>
    </lineage>
</organism>
<dbReference type="PANTHER" id="PTHR35864">
    <property type="entry name" value="ZINC METALLOPROTEASE MJ0611-RELATED"/>
    <property type="match status" value="1"/>
</dbReference>
<dbReference type="AlphaFoldDB" id="G4RGP1"/>
<keyword evidence="1" id="KW-0472">Membrane</keyword>
<name>G4RGP1_PELHB</name>
<keyword evidence="1" id="KW-0812">Transmembrane</keyword>
<reference evidence="2 3" key="1">
    <citation type="journal article" date="2012" name="J. Bacteriol.">
        <title>Complete genome sequence of Pelagibacterium halotolerans B2T.</title>
        <authorList>
            <person name="Huo Y.Y."/>
            <person name="Cheng H."/>
            <person name="Han X.F."/>
            <person name="Jiang X.W."/>
            <person name="Sun C."/>
            <person name="Zhang X.Q."/>
            <person name="Zhu X.F."/>
            <person name="Liu Y.F."/>
            <person name="Li P.F."/>
            <person name="Ni P.X."/>
            <person name="Wu M."/>
        </authorList>
    </citation>
    <scope>NUCLEOTIDE SEQUENCE [LARGE SCALE GENOMIC DNA]</scope>
    <source>
        <strain evidence="3">DSM 22347 / JCM 15775 / CGMCC 1.7692 / B2</strain>
    </source>
</reference>
<keyword evidence="1" id="KW-1133">Transmembrane helix</keyword>
<evidence type="ECO:0000313" key="3">
    <source>
        <dbReference type="Proteomes" id="UP000008850"/>
    </source>
</evidence>
<keyword evidence="3" id="KW-1185">Reference proteome</keyword>
<feature type="transmembrane region" description="Helical" evidence="1">
    <location>
        <begin position="50"/>
        <end position="68"/>
    </location>
</feature>